<accession>A0A7Y7RTN7</accession>
<evidence type="ECO:0000313" key="2">
    <source>
        <dbReference type="Proteomes" id="UP000560470"/>
    </source>
</evidence>
<reference evidence="1 2" key="1">
    <citation type="submission" date="2020-04" db="EMBL/GenBank/DDBJ databases">
        <title>Molecular characterization of pseudomonads from Agaricus bisporus reveal novel blotch 2 pathogens in Western Europe.</title>
        <authorList>
            <person name="Taparia T."/>
            <person name="Krijger M."/>
            <person name="Haynes E."/>
            <person name="Elpinstone J.G."/>
            <person name="Noble R."/>
            <person name="Van Der Wolf J."/>
        </authorList>
    </citation>
    <scope>NUCLEOTIDE SEQUENCE [LARGE SCALE GENOMIC DNA]</scope>
    <source>
        <strain evidence="1 2">B7002</strain>
    </source>
</reference>
<comment type="caution">
    <text evidence="1">The sequence shown here is derived from an EMBL/GenBank/DDBJ whole genome shotgun (WGS) entry which is preliminary data.</text>
</comment>
<dbReference type="EMBL" id="JACAOZ010000014">
    <property type="protein sequence ID" value="NVZ57986.1"/>
    <property type="molecule type" value="Genomic_DNA"/>
</dbReference>
<sequence length="224" mass="25967">MFTYSDRDFMSKSMKVVVESIESKLSEPFFSEFKEVAIAAISRSIETIKAFEASGVHRDLSCFRGNQAEDLINALFCEITDEIVNSEAFQVLDALRHSFVCYAYNGLHQLYTRQENECWHPQIVLTEVLEPNDIDSLPRVLTLYRGCDRSELENRSFGQAWSTSLESAQKFAYAHYLGQDWFDENNRVVLETRYRKDYVLFSDQSIEYEVVVDINKLDGVHKHA</sequence>
<dbReference type="RefSeq" id="WP_159959973.1">
    <property type="nucleotide sequence ID" value="NZ_JACAOZ010000014.1"/>
</dbReference>
<dbReference type="Proteomes" id="UP000560470">
    <property type="component" value="Unassembled WGS sequence"/>
</dbReference>
<proteinExistence type="predicted"/>
<dbReference type="AlphaFoldDB" id="A0A7Y7RTN7"/>
<dbReference type="GeneID" id="93466916"/>
<gene>
    <name evidence="1" type="ORF">HX797_17120</name>
</gene>
<evidence type="ECO:0000313" key="1">
    <source>
        <dbReference type="EMBL" id="NVZ57986.1"/>
    </source>
</evidence>
<protein>
    <submittedName>
        <fullName evidence="1">Uncharacterized protein</fullName>
    </submittedName>
</protein>
<name>A0A7Y7RTN7_9PSED</name>
<organism evidence="1 2">
    <name type="scientific">Pseudomonas edaphica</name>
    <dbReference type="NCBI Taxonomy" id="2006980"/>
    <lineage>
        <taxon>Bacteria</taxon>
        <taxon>Pseudomonadati</taxon>
        <taxon>Pseudomonadota</taxon>
        <taxon>Gammaproteobacteria</taxon>
        <taxon>Pseudomonadales</taxon>
        <taxon>Pseudomonadaceae</taxon>
        <taxon>Pseudomonas</taxon>
    </lineage>
</organism>